<proteinExistence type="predicted"/>
<organism evidence="7 8">
    <name type="scientific">Aerococcus suis</name>
    <dbReference type="NCBI Taxonomy" id="371602"/>
    <lineage>
        <taxon>Bacteria</taxon>
        <taxon>Bacillati</taxon>
        <taxon>Bacillota</taxon>
        <taxon>Bacilli</taxon>
        <taxon>Lactobacillales</taxon>
        <taxon>Aerococcaceae</taxon>
        <taxon>Aerococcus</taxon>
    </lineage>
</organism>
<feature type="transmembrane region" description="Helical" evidence="6">
    <location>
        <begin position="261"/>
        <end position="280"/>
    </location>
</feature>
<protein>
    <submittedName>
        <fullName evidence="7">Uncharacterized membrane protein YfcC, ion transporter superfamily</fullName>
    </submittedName>
</protein>
<feature type="transmembrane region" description="Helical" evidence="6">
    <location>
        <begin position="12"/>
        <end position="32"/>
    </location>
</feature>
<feature type="transmembrane region" description="Helical" evidence="6">
    <location>
        <begin position="388"/>
        <end position="406"/>
    </location>
</feature>
<evidence type="ECO:0000256" key="1">
    <source>
        <dbReference type="ARBA" id="ARBA00004651"/>
    </source>
</evidence>
<dbReference type="AlphaFoldDB" id="A0A1W1Z202"/>
<feature type="transmembrane region" description="Helical" evidence="6">
    <location>
        <begin position="121"/>
        <end position="139"/>
    </location>
</feature>
<dbReference type="EMBL" id="FWXK01000005">
    <property type="protein sequence ID" value="SMC41968.1"/>
    <property type="molecule type" value="Genomic_DNA"/>
</dbReference>
<dbReference type="InterPro" id="IPR018385">
    <property type="entry name" value="C4_dicarb_anaerob_car-like"/>
</dbReference>
<feature type="transmembrane region" description="Helical" evidence="6">
    <location>
        <begin position="317"/>
        <end position="336"/>
    </location>
</feature>
<gene>
    <name evidence="7" type="ORF">SAMN04487984_1026</name>
</gene>
<dbReference type="Pfam" id="PF03606">
    <property type="entry name" value="DcuC"/>
    <property type="match status" value="1"/>
</dbReference>
<evidence type="ECO:0000313" key="8">
    <source>
        <dbReference type="Proteomes" id="UP000243884"/>
    </source>
</evidence>
<evidence type="ECO:0000256" key="4">
    <source>
        <dbReference type="ARBA" id="ARBA00022989"/>
    </source>
</evidence>
<dbReference type="PANTHER" id="PTHR43652:SF6">
    <property type="entry name" value="ARGININE REPRESSOR"/>
    <property type="match status" value="1"/>
</dbReference>
<feature type="transmembrane region" description="Helical" evidence="6">
    <location>
        <begin position="85"/>
        <end position="109"/>
    </location>
</feature>
<evidence type="ECO:0000313" key="7">
    <source>
        <dbReference type="EMBL" id="SMC41968.1"/>
    </source>
</evidence>
<evidence type="ECO:0000256" key="3">
    <source>
        <dbReference type="ARBA" id="ARBA00022692"/>
    </source>
</evidence>
<keyword evidence="8" id="KW-1185">Reference proteome</keyword>
<keyword evidence="5 6" id="KW-0472">Membrane</keyword>
<name>A0A1W1Z202_9LACT</name>
<evidence type="ECO:0000256" key="2">
    <source>
        <dbReference type="ARBA" id="ARBA00022475"/>
    </source>
</evidence>
<dbReference type="RefSeq" id="WP_084099158.1">
    <property type="nucleotide sequence ID" value="NZ_FWXK01000005.1"/>
</dbReference>
<reference evidence="8" key="1">
    <citation type="submission" date="2017-04" db="EMBL/GenBank/DDBJ databases">
        <authorList>
            <person name="Varghese N."/>
            <person name="Submissions S."/>
        </authorList>
    </citation>
    <scope>NUCLEOTIDE SEQUENCE [LARGE SCALE GENOMIC DNA]</scope>
    <source>
        <strain evidence="8">DSM 21500</strain>
    </source>
</reference>
<dbReference type="STRING" id="371602.SAMN04487984_1026"/>
<feature type="transmembrane region" description="Helical" evidence="6">
    <location>
        <begin position="450"/>
        <end position="470"/>
    </location>
</feature>
<feature type="transmembrane region" description="Helical" evidence="6">
    <location>
        <begin position="145"/>
        <end position="168"/>
    </location>
</feature>
<dbReference type="OrthoDB" id="255482at2"/>
<sequence>MSEEKKKKFKMPNSFTILFIITIVIAILTWIIPAGAYDVTEDGNFIAGTYHTVEQSAQGIWDVLAAPFIGMIGNDLTDGAIEVSLFILTIGGFLNVVTQTGAIDAGISSIIRNNRDNMTKLIWVLMLIFCLGGSTYGMAEETIPFYTLLIPIMVAAGFDALVGVATVLVGSGMGVLASTVNPFATGIASSMAGIGLGEGILPRVIFFIVMYLIGGFFVTSYAKKVKKDDANSYLTQEKLASDREEFQVNENLEGMTGKQKVVITLFFLTFIIMILGLIPWSELNPNWTFFESIHESMMNAGWLGNLIGTSLLPFGQWYLTEITILFFLMSIVIAIVYGTGEEDYVNQFIAGANDMLSVALICAVARGIQVIMNDGQITATVLSWGENALSGLSSGFFIVLTYLFYIPMSFLIPSTSGLAAATMGIMAPLGQFAGVAEHLVITAFQAASGLLNLVTPTSGVVMGALAIAKVDLGTWWKFMAKLLVATAVASIILLVIFALLGIG</sequence>
<evidence type="ECO:0000256" key="6">
    <source>
        <dbReference type="SAM" id="Phobius"/>
    </source>
</evidence>
<feature type="transmembrane region" description="Helical" evidence="6">
    <location>
        <begin position="348"/>
        <end position="368"/>
    </location>
</feature>
<feature type="transmembrane region" description="Helical" evidence="6">
    <location>
        <begin position="175"/>
        <end position="194"/>
    </location>
</feature>
<feature type="transmembrane region" description="Helical" evidence="6">
    <location>
        <begin position="200"/>
        <end position="222"/>
    </location>
</feature>
<dbReference type="InterPro" id="IPR051679">
    <property type="entry name" value="DASS-Related_Transporters"/>
</dbReference>
<comment type="subcellular location">
    <subcellularLocation>
        <location evidence="1">Cell membrane</location>
        <topology evidence="1">Multi-pass membrane protein</topology>
    </subcellularLocation>
</comment>
<evidence type="ECO:0000256" key="5">
    <source>
        <dbReference type="ARBA" id="ARBA00023136"/>
    </source>
</evidence>
<accession>A0A1W1Z202</accession>
<feature type="transmembrane region" description="Helical" evidence="6">
    <location>
        <begin position="482"/>
        <end position="502"/>
    </location>
</feature>
<keyword evidence="4 6" id="KW-1133">Transmembrane helix</keyword>
<keyword evidence="3 6" id="KW-0812">Transmembrane</keyword>
<keyword evidence="2" id="KW-1003">Cell membrane</keyword>
<dbReference type="Proteomes" id="UP000243884">
    <property type="component" value="Unassembled WGS sequence"/>
</dbReference>
<feature type="transmembrane region" description="Helical" evidence="6">
    <location>
        <begin position="418"/>
        <end position="444"/>
    </location>
</feature>
<dbReference type="PANTHER" id="PTHR43652">
    <property type="entry name" value="BASIC AMINO ACID ANTIPORTER YFCC-RELATED"/>
    <property type="match status" value="1"/>
</dbReference>
<dbReference type="GO" id="GO:0005886">
    <property type="term" value="C:plasma membrane"/>
    <property type="evidence" value="ECO:0007669"/>
    <property type="project" value="UniProtKB-SubCell"/>
</dbReference>